<dbReference type="RefSeq" id="WP_377184414.1">
    <property type="nucleotide sequence ID" value="NZ_JBHUOG010000002.1"/>
</dbReference>
<gene>
    <name evidence="4" type="ORF">ACFS27_15135</name>
</gene>
<evidence type="ECO:0000256" key="1">
    <source>
        <dbReference type="ARBA" id="ARBA00010211"/>
    </source>
</evidence>
<evidence type="ECO:0000256" key="2">
    <source>
        <dbReference type="ARBA" id="ARBA00022723"/>
    </source>
</evidence>
<dbReference type="SUPFAM" id="SSF56529">
    <property type="entry name" value="FAH"/>
    <property type="match status" value="1"/>
</dbReference>
<sequence>MKLATIRTTAEAGASTTVAARVEGDSLVTLPRYADVGAVLRARALGTVGQAGSHDGERLPLASADLAPVVTSPGKIVCVGLNYKAHILEMRRDLPEHPTLFAKFADCLLGAGDDIPLPPESGTVDWEGELAVIVGSRVRRASPDEARAAIAGYSVCNDVSMRDWQFRTKEWLQGKMWADSTPLGPLLATPDEIPADARLTTLIDGVEKQHGDIHDLVHDPVHLVRYISTILPLNPGDVIITGTPGGVGHARSPQEYLRPGQTVTVRIDGIGELTNRTVAERVP</sequence>
<dbReference type="Pfam" id="PF01557">
    <property type="entry name" value="FAA_hydrolase"/>
    <property type="match status" value="1"/>
</dbReference>
<accession>A0ABW5VT64</accession>
<dbReference type="Proteomes" id="UP001597479">
    <property type="component" value="Unassembled WGS sequence"/>
</dbReference>
<organism evidence="4 5">
    <name type="scientific">Promicromonospora vindobonensis</name>
    <dbReference type="NCBI Taxonomy" id="195748"/>
    <lineage>
        <taxon>Bacteria</taxon>
        <taxon>Bacillati</taxon>
        <taxon>Actinomycetota</taxon>
        <taxon>Actinomycetes</taxon>
        <taxon>Micrococcales</taxon>
        <taxon>Promicromonosporaceae</taxon>
        <taxon>Promicromonospora</taxon>
    </lineage>
</organism>
<keyword evidence="2" id="KW-0479">Metal-binding</keyword>
<comment type="similarity">
    <text evidence="1">Belongs to the FAH family.</text>
</comment>
<dbReference type="EMBL" id="JBHUOG010000002">
    <property type="protein sequence ID" value="MFD2794892.1"/>
    <property type="molecule type" value="Genomic_DNA"/>
</dbReference>
<dbReference type="PANTHER" id="PTHR42796">
    <property type="entry name" value="FUMARYLACETOACETATE HYDROLASE DOMAIN-CONTAINING PROTEIN 2A-RELATED"/>
    <property type="match status" value="1"/>
</dbReference>
<feature type="domain" description="Fumarylacetoacetase-like C-terminal" evidence="3">
    <location>
        <begin position="75"/>
        <end position="276"/>
    </location>
</feature>
<evidence type="ECO:0000313" key="5">
    <source>
        <dbReference type="Proteomes" id="UP001597479"/>
    </source>
</evidence>
<protein>
    <submittedName>
        <fullName evidence="4">Fumarylacetoacetate hydrolase family protein</fullName>
    </submittedName>
</protein>
<dbReference type="InterPro" id="IPR036663">
    <property type="entry name" value="Fumarylacetoacetase_C_sf"/>
</dbReference>
<dbReference type="Gene3D" id="3.90.850.10">
    <property type="entry name" value="Fumarylacetoacetase-like, C-terminal domain"/>
    <property type="match status" value="1"/>
</dbReference>
<evidence type="ECO:0000313" key="4">
    <source>
        <dbReference type="EMBL" id="MFD2794892.1"/>
    </source>
</evidence>
<dbReference type="GO" id="GO:0016787">
    <property type="term" value="F:hydrolase activity"/>
    <property type="evidence" value="ECO:0007669"/>
    <property type="project" value="UniProtKB-KW"/>
</dbReference>
<dbReference type="InterPro" id="IPR011234">
    <property type="entry name" value="Fumarylacetoacetase-like_C"/>
</dbReference>
<keyword evidence="5" id="KW-1185">Reference proteome</keyword>
<keyword evidence="4" id="KW-0378">Hydrolase</keyword>
<proteinExistence type="inferred from homology"/>
<dbReference type="PANTHER" id="PTHR42796:SF4">
    <property type="entry name" value="FUMARYLACETOACETATE HYDROLASE DOMAIN-CONTAINING PROTEIN 2A"/>
    <property type="match status" value="1"/>
</dbReference>
<dbReference type="InterPro" id="IPR051121">
    <property type="entry name" value="FAH"/>
</dbReference>
<evidence type="ECO:0000259" key="3">
    <source>
        <dbReference type="Pfam" id="PF01557"/>
    </source>
</evidence>
<reference evidence="5" key="1">
    <citation type="journal article" date="2019" name="Int. J. Syst. Evol. Microbiol.">
        <title>The Global Catalogue of Microorganisms (GCM) 10K type strain sequencing project: providing services to taxonomists for standard genome sequencing and annotation.</title>
        <authorList>
            <consortium name="The Broad Institute Genomics Platform"/>
            <consortium name="The Broad Institute Genome Sequencing Center for Infectious Disease"/>
            <person name="Wu L."/>
            <person name="Ma J."/>
        </authorList>
    </citation>
    <scope>NUCLEOTIDE SEQUENCE [LARGE SCALE GENOMIC DNA]</scope>
    <source>
        <strain evidence="5">CCM 7044</strain>
    </source>
</reference>
<comment type="caution">
    <text evidence="4">The sequence shown here is derived from an EMBL/GenBank/DDBJ whole genome shotgun (WGS) entry which is preliminary data.</text>
</comment>
<name>A0ABW5VT64_9MICO</name>